<dbReference type="OrthoDB" id="5521156at2"/>
<evidence type="ECO:0000313" key="2">
    <source>
        <dbReference type="EMBL" id="SFM41360.1"/>
    </source>
</evidence>
<evidence type="ECO:0000313" key="3">
    <source>
        <dbReference type="Proteomes" id="UP000199611"/>
    </source>
</evidence>
<reference evidence="2 3" key="1">
    <citation type="submission" date="2016-10" db="EMBL/GenBank/DDBJ databases">
        <authorList>
            <person name="de Groot N.N."/>
        </authorList>
    </citation>
    <scope>NUCLEOTIDE SEQUENCE [LARGE SCALE GENOMIC DNA]</scope>
    <source>
        <strain evidence="2 3">DSM 9990</strain>
    </source>
</reference>
<feature type="compositionally biased region" description="Basic and acidic residues" evidence="1">
    <location>
        <begin position="158"/>
        <end position="174"/>
    </location>
</feature>
<protein>
    <submittedName>
        <fullName evidence="2">Uncharacterized protein</fullName>
    </submittedName>
</protein>
<organism evidence="2 3">
    <name type="scientific">Thermodesulforhabdus norvegica</name>
    <dbReference type="NCBI Taxonomy" id="39841"/>
    <lineage>
        <taxon>Bacteria</taxon>
        <taxon>Pseudomonadati</taxon>
        <taxon>Thermodesulfobacteriota</taxon>
        <taxon>Syntrophobacteria</taxon>
        <taxon>Syntrophobacterales</taxon>
        <taxon>Thermodesulforhabdaceae</taxon>
        <taxon>Thermodesulforhabdus</taxon>
    </lineage>
</organism>
<feature type="region of interest" description="Disordered" evidence="1">
    <location>
        <begin position="40"/>
        <end position="59"/>
    </location>
</feature>
<sequence length="212" mass="24304">MKNIDFVGLWCLICAFVLFCSTPVVGRAEESSVIVEKNLFSPDRKPPEQSTTSEINTSEPFENEDLQLYGIIIYETPRGLEKKAILSVNKKFLPPDIEDRYLFVKEGESIGPFKVVSIEKNKISVEYSEKSYVISLYSPAKKNTSPPPPIPAPLQPHPSEKEKSEPAREGRISFEEFKRLSPEEKEKLIERMKQAFVERMEKMSEKESKNEK</sequence>
<dbReference type="RefSeq" id="WP_093392635.1">
    <property type="nucleotide sequence ID" value="NZ_FOUU01000001.1"/>
</dbReference>
<dbReference type="Proteomes" id="UP000199611">
    <property type="component" value="Unassembled WGS sequence"/>
</dbReference>
<feature type="compositionally biased region" description="Polar residues" evidence="1">
    <location>
        <begin position="48"/>
        <end position="59"/>
    </location>
</feature>
<evidence type="ECO:0000256" key="1">
    <source>
        <dbReference type="SAM" id="MobiDB-lite"/>
    </source>
</evidence>
<name>A0A1I4QNS6_9BACT</name>
<feature type="compositionally biased region" description="Pro residues" evidence="1">
    <location>
        <begin position="145"/>
        <end position="156"/>
    </location>
</feature>
<accession>A0A1I4QNS6</accession>
<dbReference type="EMBL" id="FOUU01000001">
    <property type="protein sequence ID" value="SFM41360.1"/>
    <property type="molecule type" value="Genomic_DNA"/>
</dbReference>
<dbReference type="AlphaFoldDB" id="A0A1I4QNS6"/>
<proteinExistence type="predicted"/>
<gene>
    <name evidence="2" type="ORF">SAMN05660836_00122</name>
</gene>
<dbReference type="STRING" id="39841.SAMN05660836_00122"/>
<keyword evidence="3" id="KW-1185">Reference proteome</keyword>
<feature type="region of interest" description="Disordered" evidence="1">
    <location>
        <begin position="139"/>
        <end position="174"/>
    </location>
</feature>